<organism evidence="6 7">
    <name type="scientific">Basilea psittacipulmonis DSM 24701</name>
    <dbReference type="NCBI Taxonomy" id="1072685"/>
    <lineage>
        <taxon>Bacteria</taxon>
        <taxon>Pseudomonadati</taxon>
        <taxon>Pseudomonadota</taxon>
        <taxon>Betaproteobacteria</taxon>
        <taxon>Burkholderiales</taxon>
        <taxon>Alcaligenaceae</taxon>
        <taxon>Basilea</taxon>
    </lineage>
</organism>
<dbReference type="PANTHER" id="PTHR33420">
    <property type="entry name" value="FIMBRIAL SUBUNIT ELFA-RELATED"/>
    <property type="match status" value="1"/>
</dbReference>
<evidence type="ECO:0000256" key="2">
    <source>
        <dbReference type="ARBA" id="ARBA00006671"/>
    </source>
</evidence>
<keyword evidence="4" id="KW-0732">Signal</keyword>
<reference evidence="6 7" key="1">
    <citation type="journal article" date="2014" name="BMC Genomics">
        <title>A genomic perspective on a new bacterial genus and species from the Alcaligenaceae family, Basilea psittacipulmonis.</title>
        <authorList>
            <person name="Whiteson K.L."/>
            <person name="Hernandez D."/>
            <person name="Lazarevic V."/>
            <person name="Gaia N."/>
            <person name="Farinelli L."/>
            <person name="Francois P."/>
            <person name="Pilo P."/>
            <person name="Frey J."/>
            <person name="Schrenzel J."/>
        </authorList>
    </citation>
    <scope>NUCLEOTIDE SEQUENCE [LARGE SCALE GENOMIC DNA]</scope>
    <source>
        <strain evidence="6 7">DSM 24701</strain>
    </source>
</reference>
<dbReference type="STRING" id="1072685.IX83_00405"/>
<keyword evidence="3" id="KW-0281">Fimbrium</keyword>
<dbReference type="SUPFAM" id="SSF49401">
    <property type="entry name" value="Bacterial adhesins"/>
    <property type="match status" value="1"/>
</dbReference>
<dbReference type="EMBL" id="CP009238">
    <property type="protein sequence ID" value="AIL31987.1"/>
    <property type="molecule type" value="Genomic_DNA"/>
</dbReference>
<evidence type="ECO:0000313" key="6">
    <source>
        <dbReference type="EMBL" id="AIL31987.1"/>
    </source>
</evidence>
<dbReference type="PANTHER" id="PTHR33420:SF14">
    <property type="entry name" value="TYPE 1 FIMBRIN D-MANNOSE SPECIFIC ADHESIN"/>
    <property type="match status" value="1"/>
</dbReference>
<sequence>MLKRLIILFVLCFISHLSWAGYGSCWGTYCRVDKTLNVGPEISGSGSSLKITYTATLANNVGIDLCAKNDNNYYSRSNYRMDFRFNTTDSILYRYFSPALYYSVNNGTWTQLASGWIASTIPTINKNASLRVRMILTLNPTAIFNADTIDLTNINLVNAQTNCTDDRYNVDRSQTMGLNEFQSTTFYMKSTAGSISLGKTCSLASATEQTVNLTPIFVGKLNSDTEVTGGEFPISLNCGSATANTAYISVTDANNTANTSQVLSLSSTSTAKGVGLKIYPSDSTTALTYGKSLSLPIIDTTGSNVSVFASSIAGTGMVTKNFTVKYVKNGTPTAGSVSAQMIYDIYYR</sequence>
<comment type="similarity">
    <text evidence="2">Belongs to the fimbrial protein family.</text>
</comment>
<dbReference type="eggNOG" id="COG3539">
    <property type="taxonomic scope" value="Bacteria"/>
</dbReference>
<dbReference type="HOGENOM" id="CLU_796108_0_0_4"/>
<evidence type="ECO:0000256" key="1">
    <source>
        <dbReference type="ARBA" id="ARBA00004561"/>
    </source>
</evidence>
<dbReference type="Proteomes" id="UP000028945">
    <property type="component" value="Chromosome"/>
</dbReference>
<comment type="subcellular location">
    <subcellularLocation>
        <location evidence="1">Fimbrium</location>
    </subcellularLocation>
</comment>
<evidence type="ECO:0000256" key="3">
    <source>
        <dbReference type="ARBA" id="ARBA00023263"/>
    </source>
</evidence>
<evidence type="ECO:0000313" key="7">
    <source>
        <dbReference type="Proteomes" id="UP000028945"/>
    </source>
</evidence>
<feature type="chain" id="PRO_5001717862" description="Fimbrial-type adhesion domain-containing protein" evidence="4">
    <location>
        <begin position="21"/>
        <end position="348"/>
    </location>
</feature>
<protein>
    <recommendedName>
        <fullName evidence="5">Fimbrial-type adhesion domain-containing protein</fullName>
    </recommendedName>
</protein>
<dbReference type="Gene3D" id="2.60.40.1090">
    <property type="entry name" value="Fimbrial-type adhesion domain"/>
    <property type="match status" value="1"/>
</dbReference>
<keyword evidence="7" id="KW-1185">Reference proteome</keyword>
<feature type="domain" description="Fimbrial-type adhesion" evidence="5">
    <location>
        <begin position="193"/>
        <end position="347"/>
    </location>
</feature>
<feature type="signal peptide" evidence="4">
    <location>
        <begin position="1"/>
        <end position="20"/>
    </location>
</feature>
<gene>
    <name evidence="6" type="ORF">IX83_00405</name>
</gene>
<evidence type="ECO:0000259" key="5">
    <source>
        <dbReference type="Pfam" id="PF00419"/>
    </source>
</evidence>
<dbReference type="RefSeq" id="WP_038497866.1">
    <property type="nucleotide sequence ID" value="NZ_AFWK01000025.1"/>
</dbReference>
<dbReference type="Pfam" id="PF00419">
    <property type="entry name" value="Fimbrial"/>
    <property type="match status" value="1"/>
</dbReference>
<dbReference type="InterPro" id="IPR008966">
    <property type="entry name" value="Adhesion_dom_sf"/>
</dbReference>
<dbReference type="InterPro" id="IPR050263">
    <property type="entry name" value="Bact_Fimbrial_Adh_Pro"/>
</dbReference>
<dbReference type="AlphaFoldDB" id="A0A077DEY3"/>
<dbReference type="InterPro" id="IPR000259">
    <property type="entry name" value="Adhesion_dom_fimbrial"/>
</dbReference>
<name>A0A077DEY3_9BURK</name>
<proteinExistence type="inferred from homology"/>
<dbReference type="KEGG" id="bpsi:IX83_00405"/>
<accession>A0A077DEY3</accession>
<dbReference type="GO" id="GO:0009289">
    <property type="term" value="C:pilus"/>
    <property type="evidence" value="ECO:0007669"/>
    <property type="project" value="UniProtKB-SubCell"/>
</dbReference>
<dbReference type="InterPro" id="IPR036937">
    <property type="entry name" value="Adhesion_dom_fimbrial_sf"/>
</dbReference>
<dbReference type="GO" id="GO:0043709">
    <property type="term" value="P:cell adhesion involved in single-species biofilm formation"/>
    <property type="evidence" value="ECO:0007669"/>
    <property type="project" value="TreeGrafter"/>
</dbReference>
<evidence type="ECO:0000256" key="4">
    <source>
        <dbReference type="SAM" id="SignalP"/>
    </source>
</evidence>